<evidence type="ECO:0000256" key="1">
    <source>
        <dbReference type="ARBA" id="ARBA00023002"/>
    </source>
</evidence>
<name>A0A9W8YPS6_9PEZI</name>
<dbReference type="AlphaFoldDB" id="A0A9W8YPS6"/>
<feature type="domain" description="NAD-dependent epimerase/dehydratase" evidence="3">
    <location>
        <begin position="12"/>
        <end position="285"/>
    </location>
</feature>
<dbReference type="Proteomes" id="UP001140453">
    <property type="component" value="Unassembled WGS sequence"/>
</dbReference>
<dbReference type="PANTHER" id="PTHR10366:SF564">
    <property type="entry name" value="STEROL-4-ALPHA-CARBOXYLATE 3-DEHYDROGENASE, DECARBOXYLATING"/>
    <property type="match status" value="1"/>
</dbReference>
<dbReference type="InterPro" id="IPR050425">
    <property type="entry name" value="NAD(P)_dehydrat-like"/>
</dbReference>
<dbReference type="Gene3D" id="3.40.50.720">
    <property type="entry name" value="NAD(P)-binding Rossmann-like Domain"/>
    <property type="match status" value="1"/>
</dbReference>
<dbReference type="InterPro" id="IPR036291">
    <property type="entry name" value="NAD(P)-bd_dom_sf"/>
</dbReference>
<dbReference type="GO" id="GO:0016616">
    <property type="term" value="F:oxidoreductase activity, acting on the CH-OH group of donors, NAD or NADP as acceptor"/>
    <property type="evidence" value="ECO:0007669"/>
    <property type="project" value="TreeGrafter"/>
</dbReference>
<dbReference type="InterPro" id="IPR001509">
    <property type="entry name" value="Epimerase_deHydtase"/>
</dbReference>
<dbReference type="SUPFAM" id="SSF51735">
    <property type="entry name" value="NAD(P)-binding Rossmann-fold domains"/>
    <property type="match status" value="1"/>
</dbReference>
<gene>
    <name evidence="4" type="ORF">N0V93_006489</name>
</gene>
<comment type="similarity">
    <text evidence="2">Belongs to the NAD(P)-dependent epimerase/dehydratase family. Dihydroflavonol-4-reductase subfamily.</text>
</comment>
<accession>A0A9W8YPS6</accession>
<proteinExistence type="inferred from homology"/>
<organism evidence="4 5">
    <name type="scientific">Gnomoniopsis smithogilvyi</name>
    <dbReference type="NCBI Taxonomy" id="1191159"/>
    <lineage>
        <taxon>Eukaryota</taxon>
        <taxon>Fungi</taxon>
        <taxon>Dikarya</taxon>
        <taxon>Ascomycota</taxon>
        <taxon>Pezizomycotina</taxon>
        <taxon>Sordariomycetes</taxon>
        <taxon>Sordariomycetidae</taxon>
        <taxon>Diaporthales</taxon>
        <taxon>Gnomoniaceae</taxon>
        <taxon>Gnomoniopsis</taxon>
    </lineage>
</organism>
<dbReference type="Pfam" id="PF01370">
    <property type="entry name" value="Epimerase"/>
    <property type="match status" value="1"/>
</dbReference>
<keyword evidence="5" id="KW-1185">Reference proteome</keyword>
<comment type="caution">
    <text evidence="4">The sequence shown here is derived from an EMBL/GenBank/DDBJ whole genome shotgun (WGS) entry which is preliminary data.</text>
</comment>
<dbReference type="EMBL" id="JAPEVB010000004">
    <property type="protein sequence ID" value="KAJ4389027.1"/>
    <property type="molecule type" value="Genomic_DNA"/>
</dbReference>
<dbReference type="PANTHER" id="PTHR10366">
    <property type="entry name" value="NAD DEPENDENT EPIMERASE/DEHYDRATASE"/>
    <property type="match status" value="1"/>
</dbReference>
<sequence length="395" mass="42927">MAISSSPPGLTLITGATGHIGFRTLVHALRANLMVRVSVRSEAKAVHLLSRVRSKVPSLDLGPYPTYQSDNCNQWEQLTFAIIPNISLDGAYDEAMDGVTHVIHIASPLATGSRVPPIDCDLAENHFIKPAVQGTVSLLEAADRCGTVRRVVITSSIAALVPVSHMEGTEARPSHKPVKPTDRVSFTPGPYQSEYAAYANSKIAALEAAESWYERERPAFDVIHLHPSFVLGRNDMVQTAADCMKGTNAMVLAMLLGRTFGSFAGATVHVDDVAKCHVAAAIDVRGVPGNASYILSQASRWNDAKRMAAFSFPKAMQSRVLVQTGSVDTIEVEFDTSLTQDTFDLRFQSFKSQVKSLTSQYLALKSSKTRRGEGICRDVHIKQLEKTIGSQFINV</sequence>
<evidence type="ECO:0000256" key="2">
    <source>
        <dbReference type="ARBA" id="ARBA00023445"/>
    </source>
</evidence>
<reference evidence="4" key="1">
    <citation type="submission" date="2022-10" db="EMBL/GenBank/DDBJ databases">
        <title>Tapping the CABI collections for fungal endophytes: first genome assemblies for Collariella, Neodidymelliopsis, Ascochyta clinopodiicola, Didymella pomorum, Didymosphaeria variabile, Neocosmospora piperis and Neocucurbitaria cava.</title>
        <authorList>
            <person name="Hill R."/>
        </authorList>
    </citation>
    <scope>NUCLEOTIDE SEQUENCE</scope>
    <source>
        <strain evidence="4">IMI 355082</strain>
    </source>
</reference>
<keyword evidence="1" id="KW-0560">Oxidoreductase</keyword>
<evidence type="ECO:0000313" key="5">
    <source>
        <dbReference type="Proteomes" id="UP001140453"/>
    </source>
</evidence>
<dbReference type="OrthoDB" id="2735536at2759"/>
<protein>
    <recommendedName>
        <fullName evidence="3">NAD-dependent epimerase/dehydratase domain-containing protein</fullName>
    </recommendedName>
</protein>
<evidence type="ECO:0000259" key="3">
    <source>
        <dbReference type="Pfam" id="PF01370"/>
    </source>
</evidence>
<evidence type="ECO:0000313" key="4">
    <source>
        <dbReference type="EMBL" id="KAJ4389027.1"/>
    </source>
</evidence>